<keyword evidence="3" id="KW-1185">Reference proteome</keyword>
<accession>A0A8K0P469</accession>
<proteinExistence type="predicted"/>
<reference evidence="2" key="1">
    <citation type="submission" date="2013-04" db="EMBL/GenBank/DDBJ databases">
        <authorList>
            <person name="Qu J."/>
            <person name="Murali S.C."/>
            <person name="Bandaranaike D."/>
            <person name="Bellair M."/>
            <person name="Blankenburg K."/>
            <person name="Chao H."/>
            <person name="Dinh H."/>
            <person name="Doddapaneni H."/>
            <person name="Downs B."/>
            <person name="Dugan-Rocha S."/>
            <person name="Elkadiri S."/>
            <person name="Gnanaolivu R.D."/>
            <person name="Hernandez B."/>
            <person name="Javaid M."/>
            <person name="Jayaseelan J.C."/>
            <person name="Lee S."/>
            <person name="Li M."/>
            <person name="Ming W."/>
            <person name="Munidasa M."/>
            <person name="Muniz J."/>
            <person name="Nguyen L."/>
            <person name="Ongeri F."/>
            <person name="Osuji N."/>
            <person name="Pu L.-L."/>
            <person name="Puazo M."/>
            <person name="Qu C."/>
            <person name="Quiroz J."/>
            <person name="Raj R."/>
            <person name="Weissenberger G."/>
            <person name="Xin Y."/>
            <person name="Zou X."/>
            <person name="Han Y."/>
            <person name="Richards S."/>
            <person name="Worley K."/>
            <person name="Muzny D."/>
            <person name="Gibbs R."/>
        </authorList>
    </citation>
    <scope>NUCLEOTIDE SEQUENCE</scope>
    <source>
        <strain evidence="2">Sampled in the wild</strain>
    </source>
</reference>
<name>A0A8K0P469_LADFU</name>
<dbReference type="Proteomes" id="UP000792457">
    <property type="component" value="Unassembled WGS sequence"/>
</dbReference>
<evidence type="ECO:0000256" key="1">
    <source>
        <dbReference type="SAM" id="MobiDB-lite"/>
    </source>
</evidence>
<reference evidence="2" key="2">
    <citation type="submission" date="2017-10" db="EMBL/GenBank/DDBJ databases">
        <title>Ladona fulva Genome sequencing and assembly.</title>
        <authorList>
            <person name="Murali S."/>
            <person name="Richards S."/>
            <person name="Bandaranaike D."/>
            <person name="Bellair M."/>
            <person name="Blankenburg K."/>
            <person name="Chao H."/>
            <person name="Dinh H."/>
            <person name="Doddapaneni H."/>
            <person name="Dugan-Rocha S."/>
            <person name="Elkadiri S."/>
            <person name="Gnanaolivu R."/>
            <person name="Hernandez B."/>
            <person name="Skinner E."/>
            <person name="Javaid M."/>
            <person name="Lee S."/>
            <person name="Li M."/>
            <person name="Ming W."/>
            <person name="Munidasa M."/>
            <person name="Muniz J."/>
            <person name="Nguyen L."/>
            <person name="Hughes D."/>
            <person name="Osuji N."/>
            <person name="Pu L.-L."/>
            <person name="Puazo M."/>
            <person name="Qu C."/>
            <person name="Quiroz J."/>
            <person name="Raj R."/>
            <person name="Weissenberger G."/>
            <person name="Xin Y."/>
            <person name="Zou X."/>
            <person name="Han Y."/>
            <person name="Worley K."/>
            <person name="Muzny D."/>
            <person name="Gibbs R."/>
        </authorList>
    </citation>
    <scope>NUCLEOTIDE SEQUENCE</scope>
    <source>
        <strain evidence="2">Sampled in the wild</strain>
    </source>
</reference>
<evidence type="ECO:0000313" key="3">
    <source>
        <dbReference type="Proteomes" id="UP000792457"/>
    </source>
</evidence>
<dbReference type="AlphaFoldDB" id="A0A8K0P469"/>
<feature type="region of interest" description="Disordered" evidence="1">
    <location>
        <begin position="91"/>
        <end position="146"/>
    </location>
</feature>
<sequence length="226" mass="25277">MLGMTAPKLKTAKGKLNAHLYHPVLPYCFMGKLTFPLSQSCLDDNVQVNCPREEEEKRVLEGRSNPNHVLTAEVVSEVGLYDGLSRKHISRPRDSQLVHRHRLKPIHGMEEAPLSPPHRRETPETPPPADPPPPLTPTGAESAKYSPDLGRLPPIFFASDILPYHLFLPLPTSPPPQHPSAPFQPPLPVRNLIRPQPLRSSDDVEGILRRISMVVVFSPRLDQDLK</sequence>
<dbReference type="EMBL" id="KZ308686">
    <property type="protein sequence ID" value="KAG8233076.1"/>
    <property type="molecule type" value="Genomic_DNA"/>
</dbReference>
<gene>
    <name evidence="2" type="ORF">J437_LFUL013076</name>
</gene>
<evidence type="ECO:0000313" key="2">
    <source>
        <dbReference type="EMBL" id="KAG8233076.1"/>
    </source>
</evidence>
<comment type="caution">
    <text evidence="2">The sequence shown here is derived from an EMBL/GenBank/DDBJ whole genome shotgun (WGS) entry which is preliminary data.</text>
</comment>
<feature type="compositionally biased region" description="Pro residues" evidence="1">
    <location>
        <begin position="124"/>
        <end position="136"/>
    </location>
</feature>
<protein>
    <submittedName>
        <fullName evidence="2">Uncharacterized protein</fullName>
    </submittedName>
</protein>
<organism evidence="2 3">
    <name type="scientific">Ladona fulva</name>
    <name type="common">Scarce chaser dragonfly</name>
    <name type="synonym">Libellula fulva</name>
    <dbReference type="NCBI Taxonomy" id="123851"/>
    <lineage>
        <taxon>Eukaryota</taxon>
        <taxon>Metazoa</taxon>
        <taxon>Ecdysozoa</taxon>
        <taxon>Arthropoda</taxon>
        <taxon>Hexapoda</taxon>
        <taxon>Insecta</taxon>
        <taxon>Pterygota</taxon>
        <taxon>Palaeoptera</taxon>
        <taxon>Odonata</taxon>
        <taxon>Epiprocta</taxon>
        <taxon>Anisoptera</taxon>
        <taxon>Libelluloidea</taxon>
        <taxon>Libellulidae</taxon>
        <taxon>Ladona</taxon>
    </lineage>
</organism>